<evidence type="ECO:0000313" key="2">
    <source>
        <dbReference type="EMBL" id="KAK7420756.1"/>
    </source>
</evidence>
<dbReference type="Proteomes" id="UP001498476">
    <property type="component" value="Unassembled WGS sequence"/>
</dbReference>
<name>A0ABR1HHS9_9HYPO</name>
<dbReference type="PRINTS" id="PR00412">
    <property type="entry name" value="EPOXHYDRLASE"/>
</dbReference>
<proteinExistence type="predicted"/>
<reference evidence="2 3" key="1">
    <citation type="journal article" date="2025" name="Microbiol. Resour. Announc.">
        <title>Draft genome sequences for Neonectria magnoliae and Neonectria punicea, canker pathogens of Liriodendron tulipifera and Acer saccharum in West Virginia.</title>
        <authorList>
            <person name="Petronek H.M."/>
            <person name="Kasson M.T."/>
            <person name="Metheny A.M."/>
            <person name="Stauder C.M."/>
            <person name="Lovett B."/>
            <person name="Lynch S.C."/>
            <person name="Garnas J.R."/>
            <person name="Kasson L.R."/>
            <person name="Stajich J.E."/>
        </authorList>
    </citation>
    <scope>NUCLEOTIDE SEQUENCE [LARGE SCALE GENOMIC DNA]</scope>
    <source>
        <strain evidence="2 3">NRRL 64653</strain>
    </source>
</reference>
<dbReference type="PANTHER" id="PTHR43194">
    <property type="entry name" value="HYDROLASE ALPHA/BETA FOLD FAMILY"/>
    <property type="match status" value="1"/>
</dbReference>
<evidence type="ECO:0000259" key="1">
    <source>
        <dbReference type="Pfam" id="PF12697"/>
    </source>
</evidence>
<dbReference type="EMBL" id="JAZAVJ010000027">
    <property type="protein sequence ID" value="KAK7420756.1"/>
    <property type="molecule type" value="Genomic_DNA"/>
</dbReference>
<dbReference type="InterPro" id="IPR050228">
    <property type="entry name" value="Carboxylesterase_BioH"/>
</dbReference>
<dbReference type="SUPFAM" id="SSF53474">
    <property type="entry name" value="alpha/beta-Hydrolases"/>
    <property type="match status" value="1"/>
</dbReference>
<feature type="domain" description="AB hydrolase-1" evidence="1">
    <location>
        <begin position="24"/>
        <end position="253"/>
    </location>
</feature>
<protein>
    <recommendedName>
        <fullName evidence="1">AB hydrolase-1 domain-containing protein</fullName>
    </recommendedName>
</protein>
<sequence>MPFDSIETGGGKLAVEVTGVGPLVVCSPGLGDTRDAYAPLAEQLAAAGYRVARVDLRGHGDSTATFKSYGDEPTAEDLLAVIEKLGGGPAVLVGASISSAAAVIAAGRQPDQVAGLVLVAPFLRNGFGTAMRWILHVALTRPLGPYLWRFYAAKLWPGLGAKAKERAATTTALLKRPGRWSAFHASSAADHRVVAPWISRVQAPVLVVIGDADPDWKDPLAEAKWVASNFADVETVQVPGAGHAPMFESPDVVGPAVAQFLEKIRTRGAFMPGNAPAG</sequence>
<dbReference type="Pfam" id="PF12697">
    <property type="entry name" value="Abhydrolase_6"/>
    <property type="match status" value="1"/>
</dbReference>
<gene>
    <name evidence="2" type="ORF">QQX98_002560</name>
</gene>
<evidence type="ECO:0000313" key="3">
    <source>
        <dbReference type="Proteomes" id="UP001498476"/>
    </source>
</evidence>
<dbReference type="PANTHER" id="PTHR43194:SF2">
    <property type="entry name" value="PEROXISOMAL MEMBRANE PROTEIN LPX1"/>
    <property type="match status" value="1"/>
</dbReference>
<dbReference type="Gene3D" id="3.40.50.1820">
    <property type="entry name" value="alpha/beta hydrolase"/>
    <property type="match status" value="1"/>
</dbReference>
<dbReference type="InterPro" id="IPR000639">
    <property type="entry name" value="Epox_hydrolase-like"/>
</dbReference>
<dbReference type="InterPro" id="IPR029058">
    <property type="entry name" value="AB_hydrolase_fold"/>
</dbReference>
<organism evidence="2 3">
    <name type="scientific">Neonectria punicea</name>
    <dbReference type="NCBI Taxonomy" id="979145"/>
    <lineage>
        <taxon>Eukaryota</taxon>
        <taxon>Fungi</taxon>
        <taxon>Dikarya</taxon>
        <taxon>Ascomycota</taxon>
        <taxon>Pezizomycotina</taxon>
        <taxon>Sordariomycetes</taxon>
        <taxon>Hypocreomycetidae</taxon>
        <taxon>Hypocreales</taxon>
        <taxon>Nectriaceae</taxon>
        <taxon>Neonectria</taxon>
    </lineage>
</organism>
<keyword evidence="3" id="KW-1185">Reference proteome</keyword>
<dbReference type="InterPro" id="IPR000073">
    <property type="entry name" value="AB_hydrolase_1"/>
</dbReference>
<accession>A0ABR1HHS9</accession>
<comment type="caution">
    <text evidence="2">The sequence shown here is derived from an EMBL/GenBank/DDBJ whole genome shotgun (WGS) entry which is preliminary data.</text>
</comment>